<dbReference type="EMBL" id="JAGTTL010000019">
    <property type="protein sequence ID" value="KAK6307801.1"/>
    <property type="molecule type" value="Genomic_DNA"/>
</dbReference>
<gene>
    <name evidence="1" type="ORF">J4Q44_G00210720</name>
</gene>
<protein>
    <submittedName>
        <fullName evidence="1">Uncharacterized protein</fullName>
    </submittedName>
</protein>
<evidence type="ECO:0000313" key="1">
    <source>
        <dbReference type="EMBL" id="KAK6307801.1"/>
    </source>
</evidence>
<reference evidence="1 2" key="1">
    <citation type="submission" date="2021-04" db="EMBL/GenBank/DDBJ databases">
        <authorList>
            <person name="De Guttry C."/>
            <person name="Zahm M."/>
            <person name="Klopp C."/>
            <person name="Cabau C."/>
            <person name="Louis A."/>
            <person name="Berthelot C."/>
            <person name="Parey E."/>
            <person name="Roest Crollius H."/>
            <person name="Montfort J."/>
            <person name="Robinson-Rechavi M."/>
            <person name="Bucao C."/>
            <person name="Bouchez O."/>
            <person name="Gislard M."/>
            <person name="Lluch J."/>
            <person name="Milhes M."/>
            <person name="Lampietro C."/>
            <person name="Lopez Roques C."/>
            <person name="Donnadieu C."/>
            <person name="Braasch I."/>
            <person name="Desvignes T."/>
            <person name="Postlethwait J."/>
            <person name="Bobe J."/>
            <person name="Wedekind C."/>
            <person name="Guiguen Y."/>
        </authorList>
    </citation>
    <scope>NUCLEOTIDE SEQUENCE [LARGE SCALE GENOMIC DNA]</scope>
    <source>
        <strain evidence="1">Cs_M1</strain>
        <tissue evidence="1">Blood</tissue>
    </source>
</reference>
<dbReference type="AlphaFoldDB" id="A0AAN8LTE3"/>
<dbReference type="Proteomes" id="UP001356427">
    <property type="component" value="Unassembled WGS sequence"/>
</dbReference>
<proteinExistence type="predicted"/>
<name>A0AAN8LTE3_9TELE</name>
<keyword evidence="2" id="KW-1185">Reference proteome</keyword>
<comment type="caution">
    <text evidence="1">The sequence shown here is derived from an EMBL/GenBank/DDBJ whole genome shotgun (WGS) entry which is preliminary data.</text>
</comment>
<sequence length="89" mass="10403">MSSHDPPGPLPQPTRKYLHKEYLKREVPIKSFGFGGLRCNRLLITHERNISESKLVKKSFAIHPHTRFHFFIDWTSNQWDQVCSTAGRV</sequence>
<organism evidence="1 2">
    <name type="scientific">Coregonus suidteri</name>
    <dbReference type="NCBI Taxonomy" id="861788"/>
    <lineage>
        <taxon>Eukaryota</taxon>
        <taxon>Metazoa</taxon>
        <taxon>Chordata</taxon>
        <taxon>Craniata</taxon>
        <taxon>Vertebrata</taxon>
        <taxon>Euteleostomi</taxon>
        <taxon>Actinopterygii</taxon>
        <taxon>Neopterygii</taxon>
        <taxon>Teleostei</taxon>
        <taxon>Protacanthopterygii</taxon>
        <taxon>Salmoniformes</taxon>
        <taxon>Salmonidae</taxon>
        <taxon>Coregoninae</taxon>
        <taxon>Coregonus</taxon>
    </lineage>
</organism>
<accession>A0AAN8LTE3</accession>
<evidence type="ECO:0000313" key="2">
    <source>
        <dbReference type="Proteomes" id="UP001356427"/>
    </source>
</evidence>